<dbReference type="GO" id="GO:0005506">
    <property type="term" value="F:iron ion binding"/>
    <property type="evidence" value="ECO:0007669"/>
    <property type="project" value="InterPro"/>
</dbReference>
<gene>
    <name evidence="7" type="ORF">PGLA1383_LOCUS32254</name>
    <name evidence="8" type="ORF">PGLA2088_LOCUS47727</name>
</gene>
<dbReference type="Pfam" id="PF04116">
    <property type="entry name" value="FA_hydroxylase"/>
    <property type="match status" value="1"/>
</dbReference>
<dbReference type="Proteomes" id="UP000654075">
    <property type="component" value="Unassembled WGS sequence"/>
</dbReference>
<evidence type="ECO:0000256" key="2">
    <source>
        <dbReference type="ARBA" id="ARBA00022692"/>
    </source>
</evidence>
<evidence type="ECO:0000259" key="6">
    <source>
        <dbReference type="Pfam" id="PF04116"/>
    </source>
</evidence>
<keyword evidence="3 5" id="KW-1133">Transmembrane helix</keyword>
<sequence length="301" mass="34378">MICEAATAFGQNFFHIWLVTTLLGVATSMVLSGSSFARLYWKPTFAQWQYKSNPKFPKPENVRTEILLTLKCIALSTIFPSLSLYLSAHGQSEAFCGWGGRSLTWHVLSALVMVATIDFFEWFYHYCGHQIPFLWKGHKSHHRFYNPTPFSVIADEAVDQLVRSLPMLLSVIIPINMDVMFTMFTVMFYGFGVYLHCGYELDWPDAHHPVINSSYQHYLHHAEGAVGKPRHTGFFVKIWDQMLGGDVTEENFKAGKCGCAKCSRGRGERTLEAFQKVERVDYSPLLKPSFWLEAFADVKYA</sequence>
<evidence type="ECO:0000313" key="8">
    <source>
        <dbReference type="EMBL" id="CAE8735234.1"/>
    </source>
</evidence>
<evidence type="ECO:0000313" key="9">
    <source>
        <dbReference type="Proteomes" id="UP000654075"/>
    </source>
</evidence>
<dbReference type="InterPro" id="IPR006694">
    <property type="entry name" value="Fatty_acid_hydroxylase"/>
</dbReference>
<reference evidence="7" key="1">
    <citation type="submission" date="2021-02" db="EMBL/GenBank/DDBJ databases">
        <authorList>
            <person name="Dougan E. K."/>
            <person name="Rhodes N."/>
            <person name="Thang M."/>
            <person name="Chan C."/>
        </authorList>
    </citation>
    <scope>NUCLEOTIDE SEQUENCE</scope>
</reference>
<proteinExistence type="predicted"/>
<feature type="transmembrane region" description="Helical" evidence="5">
    <location>
        <begin position="16"/>
        <end position="41"/>
    </location>
</feature>
<name>A0A813FJB6_POLGL</name>
<dbReference type="Proteomes" id="UP000626109">
    <property type="component" value="Unassembled WGS sequence"/>
</dbReference>
<comment type="subcellular location">
    <subcellularLocation>
        <location evidence="1">Membrane</location>
    </subcellularLocation>
</comment>
<dbReference type="EMBL" id="CAJNNW010036526">
    <property type="protein sequence ID" value="CAE8735234.1"/>
    <property type="molecule type" value="Genomic_DNA"/>
</dbReference>
<protein>
    <recommendedName>
        <fullName evidence="6">Fatty acid hydroxylase domain-containing protein</fullName>
    </recommendedName>
</protein>
<feature type="transmembrane region" description="Helical" evidence="5">
    <location>
        <begin position="168"/>
        <end position="191"/>
    </location>
</feature>
<dbReference type="GO" id="GO:0008610">
    <property type="term" value="P:lipid biosynthetic process"/>
    <property type="evidence" value="ECO:0007669"/>
    <property type="project" value="InterPro"/>
</dbReference>
<dbReference type="AlphaFoldDB" id="A0A813FJB6"/>
<dbReference type="InterPro" id="IPR050307">
    <property type="entry name" value="Sterol_Desaturase_Related"/>
</dbReference>
<keyword evidence="9" id="KW-1185">Reference proteome</keyword>
<keyword evidence="2 5" id="KW-0812">Transmembrane</keyword>
<dbReference type="EMBL" id="CAJNNV010025446">
    <property type="protein sequence ID" value="CAE8614531.1"/>
    <property type="molecule type" value="Genomic_DNA"/>
</dbReference>
<dbReference type="OMA" id="HHPWINT"/>
<dbReference type="GO" id="GO:0016020">
    <property type="term" value="C:membrane"/>
    <property type="evidence" value="ECO:0007669"/>
    <property type="project" value="UniProtKB-SubCell"/>
</dbReference>
<dbReference type="GO" id="GO:0016491">
    <property type="term" value="F:oxidoreductase activity"/>
    <property type="evidence" value="ECO:0007669"/>
    <property type="project" value="InterPro"/>
</dbReference>
<accession>A0A813FJB6</accession>
<feature type="transmembrane region" description="Helical" evidence="5">
    <location>
        <begin position="62"/>
        <end position="83"/>
    </location>
</feature>
<dbReference type="OrthoDB" id="408954at2759"/>
<evidence type="ECO:0000256" key="4">
    <source>
        <dbReference type="ARBA" id="ARBA00023136"/>
    </source>
</evidence>
<evidence type="ECO:0000256" key="1">
    <source>
        <dbReference type="ARBA" id="ARBA00004370"/>
    </source>
</evidence>
<comment type="caution">
    <text evidence="7">The sequence shown here is derived from an EMBL/GenBank/DDBJ whole genome shotgun (WGS) entry which is preliminary data.</text>
</comment>
<feature type="domain" description="Fatty acid hydroxylase" evidence="6">
    <location>
        <begin position="111"/>
        <end position="244"/>
    </location>
</feature>
<keyword evidence="4 5" id="KW-0472">Membrane</keyword>
<feature type="transmembrane region" description="Helical" evidence="5">
    <location>
        <begin position="103"/>
        <end position="124"/>
    </location>
</feature>
<evidence type="ECO:0000256" key="3">
    <source>
        <dbReference type="ARBA" id="ARBA00022989"/>
    </source>
</evidence>
<organism evidence="7 9">
    <name type="scientific">Polarella glacialis</name>
    <name type="common">Dinoflagellate</name>
    <dbReference type="NCBI Taxonomy" id="89957"/>
    <lineage>
        <taxon>Eukaryota</taxon>
        <taxon>Sar</taxon>
        <taxon>Alveolata</taxon>
        <taxon>Dinophyceae</taxon>
        <taxon>Suessiales</taxon>
        <taxon>Suessiaceae</taxon>
        <taxon>Polarella</taxon>
    </lineage>
</organism>
<dbReference type="PANTHER" id="PTHR11863">
    <property type="entry name" value="STEROL DESATURASE"/>
    <property type="match status" value="1"/>
</dbReference>
<evidence type="ECO:0000256" key="5">
    <source>
        <dbReference type="SAM" id="Phobius"/>
    </source>
</evidence>
<evidence type="ECO:0000313" key="7">
    <source>
        <dbReference type="EMBL" id="CAE8614531.1"/>
    </source>
</evidence>